<proteinExistence type="predicted"/>
<sequence length="146" mass="16132">MDTARAMLTGSGERGSIKSEIFGPSDSSEESSSHAGSADDRPRGDGGDAPKHHHETSKSRDRAATGVSAHADTNQKDRDRNFLRHAPQEKSPWMPSSKELDRVAGMSTKRDQIPLFDCKRICPPNSSTETIRAETEFYADAFFKHR</sequence>
<gene>
    <name evidence="2" type="ORF">PM001_LOCUS13776</name>
</gene>
<evidence type="ECO:0000256" key="1">
    <source>
        <dbReference type="SAM" id="MobiDB-lite"/>
    </source>
</evidence>
<dbReference type="AlphaFoldDB" id="A0AAV1U1V4"/>
<feature type="compositionally biased region" description="Basic and acidic residues" evidence="1">
    <location>
        <begin position="37"/>
        <end position="63"/>
    </location>
</feature>
<accession>A0AAV1U1V4</accession>
<dbReference type="Proteomes" id="UP001162060">
    <property type="component" value="Unassembled WGS sequence"/>
</dbReference>
<protein>
    <submittedName>
        <fullName evidence="2">Uncharacterized protein</fullName>
    </submittedName>
</protein>
<evidence type="ECO:0000313" key="3">
    <source>
        <dbReference type="Proteomes" id="UP001162060"/>
    </source>
</evidence>
<reference evidence="2" key="1">
    <citation type="submission" date="2024-01" db="EMBL/GenBank/DDBJ databases">
        <authorList>
            <person name="Webb A."/>
        </authorList>
    </citation>
    <scope>NUCLEOTIDE SEQUENCE</scope>
    <source>
        <strain evidence="2">Pm1</strain>
    </source>
</reference>
<comment type="caution">
    <text evidence="2">The sequence shown here is derived from an EMBL/GenBank/DDBJ whole genome shotgun (WGS) entry which is preliminary data.</text>
</comment>
<organism evidence="2 3">
    <name type="scientific">Peronospora matthiolae</name>
    <dbReference type="NCBI Taxonomy" id="2874970"/>
    <lineage>
        <taxon>Eukaryota</taxon>
        <taxon>Sar</taxon>
        <taxon>Stramenopiles</taxon>
        <taxon>Oomycota</taxon>
        <taxon>Peronosporomycetes</taxon>
        <taxon>Peronosporales</taxon>
        <taxon>Peronosporaceae</taxon>
        <taxon>Peronospora</taxon>
    </lineage>
</organism>
<dbReference type="EMBL" id="CAKLBY020000130">
    <property type="protein sequence ID" value="CAK7928626.1"/>
    <property type="molecule type" value="Genomic_DNA"/>
</dbReference>
<evidence type="ECO:0000313" key="2">
    <source>
        <dbReference type="EMBL" id="CAK7928626.1"/>
    </source>
</evidence>
<feature type="compositionally biased region" description="Basic and acidic residues" evidence="1">
    <location>
        <begin position="73"/>
        <end position="88"/>
    </location>
</feature>
<name>A0AAV1U1V4_9STRA</name>
<feature type="region of interest" description="Disordered" evidence="1">
    <location>
        <begin position="1"/>
        <end position="103"/>
    </location>
</feature>